<gene>
    <name evidence="9" type="ORF">DSM04_101104</name>
</gene>
<proteinExistence type="inferred from homology"/>
<keyword evidence="3 9" id="KW-0808">Transferase</keyword>
<evidence type="ECO:0000256" key="2">
    <source>
        <dbReference type="ARBA" id="ARBA00006464"/>
    </source>
</evidence>
<sequence>MNVKGTKHNYLLQPIVCFIDIVTLLILSLLFDFSTANYKLFAVYITFAWLITTVGFGFYKVYRFTPLVKILAKLFKQFLLLILCLFTFFGIFNEIDIVASAVLEYACLALGIIALLKISIFNLRKKYRKQLGRDTIRVIILGKNSKTEQLKNFFRYNPAYGFQFVENFDLRSKEASVDDVINFTVKNSVHQIYCSVAELKNKEIKKLIQFADNNLVALKFLPDNKDIFTKKMDFQYYGITPILALRTLPIDTPINLFLKRFLDIIVSSLVIVFILSWLTPLLAIIIPSTSKGPLFFRQKRNGIDGKEFYCYKFRSMTVNKEANNLQACKNDMRTTKLGKFLRRTSIDELPQFYNVFLGEMSVVGPRPHMVSHTHSFKNQVDKFMVRHLVKPGITGLAQVSGYRGGIETKLDIKNRVRFDIFYVENWSILMDLRIIAKTFFHVIYGDKKAY</sequence>
<feature type="domain" description="Bacterial sugar transferase" evidence="8">
    <location>
        <begin position="259"/>
        <end position="443"/>
    </location>
</feature>
<accession>A0A4Q0NYD4</accession>
<dbReference type="Pfam" id="PF02397">
    <property type="entry name" value="Bac_transf"/>
    <property type="match status" value="1"/>
</dbReference>
<keyword evidence="4 7" id="KW-0812">Transmembrane</keyword>
<evidence type="ECO:0000256" key="3">
    <source>
        <dbReference type="ARBA" id="ARBA00022679"/>
    </source>
</evidence>
<dbReference type="AlphaFoldDB" id="A0A4Q0NYD4"/>
<dbReference type="EMBL" id="QOVI01000001">
    <property type="protein sequence ID" value="RXG17920.1"/>
    <property type="molecule type" value="Genomic_DNA"/>
</dbReference>
<dbReference type="InterPro" id="IPR017475">
    <property type="entry name" value="EPS_sugar_tfrase"/>
</dbReference>
<feature type="transmembrane region" description="Helical" evidence="7">
    <location>
        <begin position="12"/>
        <end position="31"/>
    </location>
</feature>
<feature type="transmembrane region" description="Helical" evidence="7">
    <location>
        <begin position="264"/>
        <end position="286"/>
    </location>
</feature>
<dbReference type="Proteomes" id="UP000289821">
    <property type="component" value="Unassembled WGS sequence"/>
</dbReference>
<dbReference type="RefSeq" id="WP_128759517.1">
    <property type="nucleotide sequence ID" value="NZ_QOVI01000001.1"/>
</dbReference>
<organism evidence="9 10">
    <name type="scientific">Leeuwenhoekiella aestuarii</name>
    <dbReference type="NCBI Taxonomy" id="2249426"/>
    <lineage>
        <taxon>Bacteria</taxon>
        <taxon>Pseudomonadati</taxon>
        <taxon>Bacteroidota</taxon>
        <taxon>Flavobacteriia</taxon>
        <taxon>Flavobacteriales</taxon>
        <taxon>Flavobacteriaceae</taxon>
        <taxon>Leeuwenhoekiella</taxon>
    </lineage>
</organism>
<dbReference type="PANTHER" id="PTHR30576">
    <property type="entry name" value="COLANIC BIOSYNTHESIS UDP-GLUCOSE LIPID CARRIER TRANSFERASE"/>
    <property type="match status" value="1"/>
</dbReference>
<comment type="subcellular location">
    <subcellularLocation>
        <location evidence="1">Membrane</location>
        <topology evidence="1">Multi-pass membrane protein</topology>
    </subcellularLocation>
</comment>
<dbReference type="GO" id="GO:0016780">
    <property type="term" value="F:phosphotransferase activity, for other substituted phosphate groups"/>
    <property type="evidence" value="ECO:0007669"/>
    <property type="project" value="TreeGrafter"/>
</dbReference>
<evidence type="ECO:0000259" key="8">
    <source>
        <dbReference type="Pfam" id="PF02397"/>
    </source>
</evidence>
<feature type="transmembrane region" description="Helical" evidence="7">
    <location>
        <begin position="74"/>
        <end position="92"/>
    </location>
</feature>
<feature type="transmembrane region" description="Helical" evidence="7">
    <location>
        <begin position="43"/>
        <end position="62"/>
    </location>
</feature>
<evidence type="ECO:0000313" key="9">
    <source>
        <dbReference type="EMBL" id="RXG17920.1"/>
    </source>
</evidence>
<dbReference type="PANTHER" id="PTHR30576:SF0">
    <property type="entry name" value="UNDECAPRENYL-PHOSPHATE N-ACETYLGALACTOSAMINYL 1-PHOSPHATE TRANSFERASE-RELATED"/>
    <property type="match status" value="1"/>
</dbReference>
<evidence type="ECO:0000256" key="4">
    <source>
        <dbReference type="ARBA" id="ARBA00022692"/>
    </source>
</evidence>
<evidence type="ECO:0000256" key="5">
    <source>
        <dbReference type="ARBA" id="ARBA00022989"/>
    </source>
</evidence>
<name>A0A4Q0NYD4_9FLAO</name>
<reference evidence="9 10" key="1">
    <citation type="submission" date="2018-07" db="EMBL/GenBank/DDBJ databases">
        <title>Leeuwenhoekiella genomics.</title>
        <authorList>
            <person name="Tahon G."/>
            <person name="Willems A."/>
        </authorList>
    </citation>
    <scope>NUCLEOTIDE SEQUENCE [LARGE SCALE GENOMIC DNA]</scope>
    <source>
        <strain evidence="9 10">R-50232</strain>
    </source>
</reference>
<keyword evidence="6 7" id="KW-0472">Membrane</keyword>
<evidence type="ECO:0000313" key="10">
    <source>
        <dbReference type="Proteomes" id="UP000289821"/>
    </source>
</evidence>
<dbReference type="GO" id="GO:0016020">
    <property type="term" value="C:membrane"/>
    <property type="evidence" value="ECO:0007669"/>
    <property type="project" value="UniProtKB-SubCell"/>
</dbReference>
<keyword evidence="10" id="KW-1185">Reference proteome</keyword>
<protein>
    <submittedName>
        <fullName evidence="9">Putative colanic acid biosynthesis UDP-glucose lipid carrier transferase</fullName>
    </submittedName>
</protein>
<comment type="similarity">
    <text evidence="2">Belongs to the bacterial sugar transferase family.</text>
</comment>
<dbReference type="Pfam" id="PF13727">
    <property type="entry name" value="CoA_binding_3"/>
    <property type="match status" value="1"/>
</dbReference>
<evidence type="ECO:0000256" key="1">
    <source>
        <dbReference type="ARBA" id="ARBA00004141"/>
    </source>
</evidence>
<keyword evidence="5 7" id="KW-1133">Transmembrane helix</keyword>
<dbReference type="InterPro" id="IPR003362">
    <property type="entry name" value="Bact_transf"/>
</dbReference>
<dbReference type="OrthoDB" id="9808602at2"/>
<comment type="caution">
    <text evidence="9">The sequence shown here is derived from an EMBL/GenBank/DDBJ whole genome shotgun (WGS) entry which is preliminary data.</text>
</comment>
<evidence type="ECO:0000256" key="7">
    <source>
        <dbReference type="SAM" id="Phobius"/>
    </source>
</evidence>
<feature type="transmembrane region" description="Helical" evidence="7">
    <location>
        <begin position="98"/>
        <end position="123"/>
    </location>
</feature>
<evidence type="ECO:0000256" key="6">
    <source>
        <dbReference type="ARBA" id="ARBA00023136"/>
    </source>
</evidence>
<dbReference type="NCBIfam" id="TIGR03025">
    <property type="entry name" value="EPS_sugtrans"/>
    <property type="match status" value="1"/>
</dbReference>